<evidence type="ECO:0000256" key="3">
    <source>
        <dbReference type="ARBA" id="ARBA00022475"/>
    </source>
</evidence>
<dbReference type="OrthoDB" id="9813689at2"/>
<evidence type="ECO:0000256" key="1">
    <source>
        <dbReference type="ARBA" id="ARBA00004651"/>
    </source>
</evidence>
<evidence type="ECO:0000256" key="7">
    <source>
        <dbReference type="PIRSR" id="PIRSR604254-1"/>
    </source>
</evidence>
<feature type="binding site" evidence="7">
    <location>
        <position position="204"/>
    </location>
    <ligand>
        <name>Zn(2+)</name>
        <dbReference type="ChEBI" id="CHEBI:29105"/>
    </ligand>
</feature>
<keyword evidence="5 8" id="KW-1133">Transmembrane helix</keyword>
<feature type="transmembrane region" description="Helical" evidence="8">
    <location>
        <begin position="201"/>
        <end position="221"/>
    </location>
</feature>
<evidence type="ECO:0000256" key="2">
    <source>
        <dbReference type="ARBA" id="ARBA00008488"/>
    </source>
</evidence>
<evidence type="ECO:0000313" key="10">
    <source>
        <dbReference type="Proteomes" id="UP000239007"/>
    </source>
</evidence>
<dbReference type="PANTHER" id="PTHR20855:SF3">
    <property type="entry name" value="LD03007P"/>
    <property type="match status" value="1"/>
</dbReference>
<keyword evidence="4 8" id="KW-0812">Transmembrane</keyword>
<dbReference type="GO" id="GO:0005886">
    <property type="term" value="C:plasma membrane"/>
    <property type="evidence" value="ECO:0007669"/>
    <property type="project" value="UniProtKB-SubCell"/>
</dbReference>
<keyword evidence="3" id="KW-1003">Cell membrane</keyword>
<dbReference type="AlphaFoldDB" id="A0A2S7UXE6"/>
<dbReference type="EMBL" id="MSCH01000003">
    <property type="protein sequence ID" value="PQJ54647.1"/>
    <property type="molecule type" value="Genomic_DNA"/>
</dbReference>
<dbReference type="NCBIfam" id="TIGR01065">
    <property type="entry name" value="hlyIII"/>
    <property type="match status" value="1"/>
</dbReference>
<keyword evidence="6 8" id="KW-0472">Membrane</keyword>
<dbReference type="InterPro" id="IPR004254">
    <property type="entry name" value="AdipoR/HlyIII-related"/>
</dbReference>
<comment type="subcellular location">
    <subcellularLocation>
        <location evidence="1">Cell membrane</location>
        <topology evidence="1">Multi-pass membrane protein</topology>
    </subcellularLocation>
</comment>
<evidence type="ECO:0000256" key="8">
    <source>
        <dbReference type="SAM" id="Phobius"/>
    </source>
</evidence>
<keyword evidence="10" id="KW-1185">Reference proteome</keyword>
<feature type="binding site" evidence="7">
    <location>
        <position position="78"/>
    </location>
    <ligand>
        <name>Zn(2+)</name>
        <dbReference type="ChEBI" id="CHEBI:29105"/>
    </ligand>
</feature>
<comment type="similarity">
    <text evidence="2">Belongs to the UPF0073 (Hly-III) family.</text>
</comment>
<dbReference type="GO" id="GO:0140911">
    <property type="term" value="F:pore-forming activity"/>
    <property type="evidence" value="ECO:0007669"/>
    <property type="project" value="InterPro"/>
</dbReference>
<feature type="binding site" evidence="7">
    <location>
        <position position="200"/>
    </location>
    <ligand>
        <name>Zn(2+)</name>
        <dbReference type="ChEBI" id="CHEBI:29105"/>
    </ligand>
</feature>
<keyword evidence="7" id="KW-0479">Metal-binding</keyword>
<evidence type="ECO:0008006" key="11">
    <source>
        <dbReference type="Google" id="ProtNLM"/>
    </source>
</evidence>
<dbReference type="PANTHER" id="PTHR20855">
    <property type="entry name" value="ADIPOR/PROGESTIN RECEPTOR-RELATED"/>
    <property type="match status" value="1"/>
</dbReference>
<name>A0A2S7UXE6_9GAMM</name>
<reference evidence="9 10" key="1">
    <citation type="submission" date="2016-12" db="EMBL/GenBank/DDBJ databases">
        <title>Diversity of luminous bacteria.</title>
        <authorList>
            <person name="Yoshizawa S."/>
            <person name="Kogure K."/>
        </authorList>
    </citation>
    <scope>NUCLEOTIDE SEQUENCE [LARGE SCALE GENOMIC DNA]</scope>
    <source>
        <strain evidence="9 10">SA4-48</strain>
    </source>
</reference>
<organism evidence="9 10">
    <name type="scientific">Psychrosphaera saromensis</name>
    <dbReference type="NCBI Taxonomy" id="716813"/>
    <lineage>
        <taxon>Bacteria</taxon>
        <taxon>Pseudomonadati</taxon>
        <taxon>Pseudomonadota</taxon>
        <taxon>Gammaproteobacteria</taxon>
        <taxon>Alteromonadales</taxon>
        <taxon>Pseudoalteromonadaceae</taxon>
        <taxon>Psychrosphaera</taxon>
    </lineage>
</organism>
<accession>A0A2S7UXE6</accession>
<dbReference type="Proteomes" id="UP000239007">
    <property type="component" value="Unassembled WGS sequence"/>
</dbReference>
<feature type="transmembrane region" description="Helical" evidence="8">
    <location>
        <begin position="57"/>
        <end position="79"/>
    </location>
</feature>
<evidence type="ECO:0000256" key="5">
    <source>
        <dbReference type="ARBA" id="ARBA00022989"/>
    </source>
</evidence>
<feature type="transmembrane region" description="Helical" evidence="8">
    <location>
        <begin position="145"/>
        <end position="166"/>
    </location>
</feature>
<evidence type="ECO:0000256" key="4">
    <source>
        <dbReference type="ARBA" id="ARBA00022692"/>
    </source>
</evidence>
<dbReference type="RefSeq" id="WP_105053166.1">
    <property type="nucleotide sequence ID" value="NZ_BMYG01000001.1"/>
</dbReference>
<comment type="caution">
    <text evidence="9">The sequence shown here is derived from an EMBL/GenBank/DDBJ whole genome shotgun (WGS) entry which is preliminary data.</text>
</comment>
<feature type="transmembrane region" description="Helical" evidence="8">
    <location>
        <begin position="32"/>
        <end position="51"/>
    </location>
</feature>
<feature type="transmembrane region" description="Helical" evidence="8">
    <location>
        <begin position="116"/>
        <end position="133"/>
    </location>
</feature>
<sequence length="222" mass="24312">MNDQDINDSNIPNPNASYSINEEIANSVSHGIGALLSVAGLTLLLVSASAIENTALLFSYIVYGLSLMSLFLASTLYHAFSQPQIKKLFKLFDHCAIYLLIAGTYTPLMAVTLGGTLGFTMLAIIWALALLGIGFKMKFGSQYKIISLGTYLGMGFIALFFVPTLYDALSHNGFLFLAFGGLSYASGVYFYVNKKIPFNHAIWHLFVLGGAISHFFMIYFYA</sequence>
<dbReference type="GO" id="GO:0046872">
    <property type="term" value="F:metal ion binding"/>
    <property type="evidence" value="ECO:0007669"/>
    <property type="project" value="UniProtKB-KW"/>
</dbReference>
<proteinExistence type="inferred from homology"/>
<dbReference type="InterPro" id="IPR005744">
    <property type="entry name" value="Hy-lIII"/>
</dbReference>
<evidence type="ECO:0000313" key="9">
    <source>
        <dbReference type="EMBL" id="PQJ54647.1"/>
    </source>
</evidence>
<feature type="transmembrane region" description="Helical" evidence="8">
    <location>
        <begin position="172"/>
        <end position="192"/>
    </location>
</feature>
<keyword evidence="7" id="KW-0862">Zinc</keyword>
<gene>
    <name evidence="9" type="ORF">BTO11_13990</name>
</gene>
<evidence type="ECO:0000256" key="6">
    <source>
        <dbReference type="ARBA" id="ARBA00023136"/>
    </source>
</evidence>
<protein>
    <recommendedName>
        <fullName evidence="11">Hemolysin III family protein</fullName>
    </recommendedName>
</protein>
<dbReference type="Pfam" id="PF03006">
    <property type="entry name" value="HlyIII"/>
    <property type="match status" value="1"/>
</dbReference>